<dbReference type="RefSeq" id="WP_124799885.1">
    <property type="nucleotide sequence ID" value="NZ_CP034170.1"/>
</dbReference>
<dbReference type="AlphaFoldDB" id="A0A3G8ZZK3"/>
<evidence type="ECO:0000313" key="2">
    <source>
        <dbReference type="EMBL" id="AZI58981.1"/>
    </source>
</evidence>
<dbReference type="Pfam" id="PF00756">
    <property type="entry name" value="Esterase"/>
    <property type="match status" value="1"/>
</dbReference>
<reference evidence="2 3" key="2">
    <citation type="submission" date="2018-12" db="EMBL/GenBank/DDBJ databases">
        <title>Nakamurella antarcticus sp. nov., isolated from Antarctica South Shetland Islands soil.</title>
        <authorList>
            <person name="Peng F."/>
        </authorList>
    </citation>
    <scope>NUCLEOTIDE SEQUENCE [LARGE SCALE GENOMIC DNA]</scope>
    <source>
        <strain evidence="2 3">S14-144</strain>
    </source>
</reference>
<evidence type="ECO:0000256" key="1">
    <source>
        <dbReference type="SAM" id="MobiDB-lite"/>
    </source>
</evidence>
<dbReference type="SUPFAM" id="SSF53474">
    <property type="entry name" value="alpha/beta-Hydrolases"/>
    <property type="match status" value="1"/>
</dbReference>
<dbReference type="KEGG" id="nak:EH165_13325"/>
<protein>
    <recommendedName>
        <fullName evidence="4">Esterase</fullName>
    </recommendedName>
</protein>
<feature type="region of interest" description="Disordered" evidence="1">
    <location>
        <begin position="1"/>
        <end position="30"/>
    </location>
</feature>
<proteinExistence type="predicted"/>
<dbReference type="InterPro" id="IPR000801">
    <property type="entry name" value="Esterase-like"/>
</dbReference>
<dbReference type="InterPro" id="IPR029058">
    <property type="entry name" value="AB_hydrolase_fold"/>
</dbReference>
<dbReference type="Gene3D" id="3.40.50.1820">
    <property type="entry name" value="alpha/beta hydrolase"/>
    <property type="match status" value="1"/>
</dbReference>
<dbReference type="EMBL" id="CP034170">
    <property type="protein sequence ID" value="AZI58981.1"/>
    <property type="molecule type" value="Genomic_DNA"/>
</dbReference>
<dbReference type="InterPro" id="IPR050583">
    <property type="entry name" value="Mycobacterial_A85_antigen"/>
</dbReference>
<accession>A0A3G8ZZK3</accession>
<sequence length="413" mass="44966">MSQHAEQIGDNGYLGPQIQPTGNLHGKEERFPAAPLLPGPHWADLAGLLDRNILANGSAELRYFESTALEGNRLQDPTMRPIIVYLPESYPRDPAKRYPVIYLLHGAMTDVGYWLKRGRGSGSLLERIDEILAPSQTEVIVVLVDAWTSVGGSQYVNSPAIGRYHDYLVDDVTAFVDDAFRTLRSRQGRAVLGHSSGGFGAWVACTTRPDVFSSLAMLAADCLFEGVFLKTFSPSTRRLRDAYDGSMANFWARHSVVQAARILDAAAPHSGAPVIDRGMWEPQDAPLFDQHMLAAAFTQNANGEAEYLFGRDGRLDLAVWSSWLAHDPVRCASRFASQLRSLSFIALQAGTDDEFFADNGAEALSAELRALGVAHELRVGAGTHEPGDNFDKLFNKLATFVAGEGKSAANDGT</sequence>
<gene>
    <name evidence="2" type="ORF">EH165_13325</name>
</gene>
<organism evidence="2 3">
    <name type="scientific">Nakamurella antarctica</name>
    <dbReference type="NCBI Taxonomy" id="1902245"/>
    <lineage>
        <taxon>Bacteria</taxon>
        <taxon>Bacillati</taxon>
        <taxon>Actinomycetota</taxon>
        <taxon>Actinomycetes</taxon>
        <taxon>Nakamurellales</taxon>
        <taxon>Nakamurellaceae</taxon>
        <taxon>Nakamurella</taxon>
    </lineage>
</organism>
<keyword evidence="3" id="KW-1185">Reference proteome</keyword>
<dbReference type="OrthoDB" id="4527292at2"/>
<dbReference type="Proteomes" id="UP000268084">
    <property type="component" value="Chromosome"/>
</dbReference>
<reference evidence="2 3" key="1">
    <citation type="submission" date="2018-11" db="EMBL/GenBank/DDBJ databases">
        <authorList>
            <person name="Da X."/>
        </authorList>
    </citation>
    <scope>NUCLEOTIDE SEQUENCE [LARGE SCALE GENOMIC DNA]</scope>
    <source>
        <strain evidence="2 3">S14-144</strain>
    </source>
</reference>
<name>A0A3G8ZZK3_9ACTN</name>
<evidence type="ECO:0008006" key="4">
    <source>
        <dbReference type="Google" id="ProtNLM"/>
    </source>
</evidence>
<dbReference type="PANTHER" id="PTHR48098">
    <property type="entry name" value="ENTEROCHELIN ESTERASE-RELATED"/>
    <property type="match status" value="1"/>
</dbReference>
<evidence type="ECO:0000313" key="3">
    <source>
        <dbReference type="Proteomes" id="UP000268084"/>
    </source>
</evidence>